<evidence type="ECO:0000313" key="1">
    <source>
        <dbReference type="EMBL" id="GAG04958.1"/>
    </source>
</evidence>
<reference evidence="1" key="1">
    <citation type="journal article" date="2014" name="Front. Microbiol.">
        <title>High frequency of phylogenetically diverse reductive dehalogenase-homologous genes in deep subseafloor sedimentary metagenomes.</title>
        <authorList>
            <person name="Kawai M."/>
            <person name="Futagami T."/>
            <person name="Toyoda A."/>
            <person name="Takaki Y."/>
            <person name="Nishi S."/>
            <person name="Hori S."/>
            <person name="Arai W."/>
            <person name="Tsubouchi T."/>
            <person name="Morono Y."/>
            <person name="Uchiyama I."/>
            <person name="Ito T."/>
            <person name="Fujiyama A."/>
            <person name="Inagaki F."/>
            <person name="Takami H."/>
        </authorList>
    </citation>
    <scope>NUCLEOTIDE SEQUENCE</scope>
    <source>
        <strain evidence="1">Expedition CK06-06</strain>
    </source>
</reference>
<proteinExistence type="predicted"/>
<protein>
    <submittedName>
        <fullName evidence="1">Uncharacterized protein</fullName>
    </submittedName>
</protein>
<accession>X0UXF4</accession>
<dbReference type="EMBL" id="BARS01020236">
    <property type="protein sequence ID" value="GAG04958.1"/>
    <property type="molecule type" value="Genomic_DNA"/>
</dbReference>
<name>X0UXF4_9ZZZZ</name>
<sequence>MNEFNQNILKTVLPFYTSTDHQNHRKSWCKDDMRGFALISPRSTFLPFQIVRPTNAVTSYTWQLFDAETDILLSTITFPAGQIDTATSGTQDFISYFGTDVFLSPYECGKRYIYWSDGTNEKWSEVFTIMDFDDDTLEIFRKYGDDSQLRLINLTDKRITI</sequence>
<gene>
    <name evidence="1" type="ORF">S01H1_32665</name>
</gene>
<organism evidence="1">
    <name type="scientific">marine sediment metagenome</name>
    <dbReference type="NCBI Taxonomy" id="412755"/>
    <lineage>
        <taxon>unclassified sequences</taxon>
        <taxon>metagenomes</taxon>
        <taxon>ecological metagenomes</taxon>
    </lineage>
</organism>
<dbReference type="AlphaFoldDB" id="X0UXF4"/>
<comment type="caution">
    <text evidence="1">The sequence shown here is derived from an EMBL/GenBank/DDBJ whole genome shotgun (WGS) entry which is preliminary data.</text>
</comment>